<dbReference type="Proteomes" id="UP001472677">
    <property type="component" value="Unassembled WGS sequence"/>
</dbReference>
<reference evidence="1 2" key="1">
    <citation type="journal article" date="2024" name="G3 (Bethesda)">
        <title>Genome assembly of Hibiscus sabdariffa L. provides insights into metabolisms of medicinal natural products.</title>
        <authorList>
            <person name="Kim T."/>
        </authorList>
    </citation>
    <scope>NUCLEOTIDE SEQUENCE [LARGE SCALE GENOMIC DNA]</scope>
    <source>
        <strain evidence="1">TK-2024</strain>
        <tissue evidence="1">Old leaves</tissue>
    </source>
</reference>
<accession>A0ABR2BUI8</accession>
<sequence length="94" mass="10598">MIGDGGLDPSSHYPRTKIQRPPEVPGVLDSDGLLMHVLRRHVAWATRQKKACRHVWVSNGLGMWTSLTRGEPMKDQTASYFEMLHETTEEIPAS</sequence>
<name>A0ABR2BUI8_9ROSI</name>
<comment type="caution">
    <text evidence="1">The sequence shown here is derived from an EMBL/GenBank/DDBJ whole genome shotgun (WGS) entry which is preliminary data.</text>
</comment>
<proteinExistence type="predicted"/>
<gene>
    <name evidence="1" type="ORF">V6N12_067151</name>
</gene>
<protein>
    <submittedName>
        <fullName evidence="1">Uncharacterized protein</fullName>
    </submittedName>
</protein>
<evidence type="ECO:0000313" key="2">
    <source>
        <dbReference type="Proteomes" id="UP001472677"/>
    </source>
</evidence>
<keyword evidence="2" id="KW-1185">Reference proteome</keyword>
<evidence type="ECO:0000313" key="1">
    <source>
        <dbReference type="EMBL" id="KAK8510701.1"/>
    </source>
</evidence>
<organism evidence="1 2">
    <name type="scientific">Hibiscus sabdariffa</name>
    <name type="common">roselle</name>
    <dbReference type="NCBI Taxonomy" id="183260"/>
    <lineage>
        <taxon>Eukaryota</taxon>
        <taxon>Viridiplantae</taxon>
        <taxon>Streptophyta</taxon>
        <taxon>Embryophyta</taxon>
        <taxon>Tracheophyta</taxon>
        <taxon>Spermatophyta</taxon>
        <taxon>Magnoliopsida</taxon>
        <taxon>eudicotyledons</taxon>
        <taxon>Gunneridae</taxon>
        <taxon>Pentapetalae</taxon>
        <taxon>rosids</taxon>
        <taxon>malvids</taxon>
        <taxon>Malvales</taxon>
        <taxon>Malvaceae</taxon>
        <taxon>Malvoideae</taxon>
        <taxon>Hibiscus</taxon>
    </lineage>
</organism>
<dbReference type="EMBL" id="JBBPBM010000083">
    <property type="protein sequence ID" value="KAK8510701.1"/>
    <property type="molecule type" value="Genomic_DNA"/>
</dbReference>